<dbReference type="InterPro" id="IPR014721">
    <property type="entry name" value="Ribsml_uS5_D2-typ_fold_subgr"/>
</dbReference>
<gene>
    <name evidence="5" type="ORF">SAMN05660895_0603</name>
</gene>
<dbReference type="InterPro" id="IPR003593">
    <property type="entry name" value="AAA+_ATPase"/>
</dbReference>
<dbReference type="Proteomes" id="UP000199537">
    <property type="component" value="Unassembled WGS sequence"/>
</dbReference>
<dbReference type="Pfam" id="PF01078">
    <property type="entry name" value="Mg_chelatase"/>
    <property type="match status" value="1"/>
</dbReference>
<dbReference type="NCBIfam" id="TIGR00368">
    <property type="entry name" value="YifB family Mg chelatase-like AAA ATPase"/>
    <property type="match status" value="1"/>
</dbReference>
<dbReference type="OrthoDB" id="9813147at2"/>
<dbReference type="InterPro" id="IPR001208">
    <property type="entry name" value="MCM_dom"/>
</dbReference>
<dbReference type="Gene3D" id="3.30.230.10">
    <property type="match status" value="1"/>
</dbReference>
<dbReference type="InterPro" id="IPR004482">
    <property type="entry name" value="Mg_chelat-rel"/>
</dbReference>
<dbReference type="PRINTS" id="PR01657">
    <property type="entry name" value="MCMFAMILY"/>
</dbReference>
<dbReference type="SUPFAM" id="SSF54211">
    <property type="entry name" value="Ribosomal protein S5 domain 2-like"/>
    <property type="match status" value="1"/>
</dbReference>
<keyword evidence="6" id="KW-1185">Reference proteome</keyword>
<evidence type="ECO:0000256" key="3">
    <source>
        <dbReference type="ARBA" id="ARBA00022840"/>
    </source>
</evidence>
<dbReference type="InterPro" id="IPR025158">
    <property type="entry name" value="Mg_chelat-rel_C"/>
</dbReference>
<sequence>MLVKTFGSAVHGIDAITITIEVDVTQGMKYFMVGLPDNAVKESQQRIEAALKNSGFRMPRMRVVVNMAPADIKKAGSAYDLPIAIGILASSGQMLAHEPEGGQSKLSQYIIMGELSLDGSLQPIRGALPIAIQARKEQFKGFILPRQNAREAAMVNRLEVYGMSHIKEVVDFLEGKIHPEPLKIDTREEFFHAQQTFAEDFSDVKGQEHIKRAMEIAAAGGHNVILIGPPGAGKTMLAKRLPSILPPLTLHEALETTKIHSVAGKLPADATLIAHRPFRAPHHTISDTALVGGGSIPQPGEISLAHNGVLFLDELPEFKRSVLEVLRQPLEERKVTISRAKVAIEFPASFMLVASMNPCPCGYFNHPEKACTCPPGAVQKYLSRISGPLLDRIDLHVEVTPVPFLQLSSSQETEKSSSIRERVIRARQIQQQRYQDYPGIYCNAQINSSLLKKYCTIPQAGMQLLKTAMERLHLSARAYDRILKVARTIADLEESENIQIQHVAEAIQYRSLDRENWGL</sequence>
<dbReference type="PANTHER" id="PTHR32039:SF7">
    <property type="entry name" value="COMPETENCE PROTEIN COMM"/>
    <property type="match status" value="1"/>
</dbReference>
<dbReference type="PANTHER" id="PTHR32039">
    <property type="entry name" value="MAGNESIUM-CHELATASE SUBUNIT CHLI"/>
    <property type="match status" value="1"/>
</dbReference>
<dbReference type="Gene3D" id="3.40.50.300">
    <property type="entry name" value="P-loop containing nucleotide triphosphate hydrolases"/>
    <property type="match status" value="1"/>
</dbReference>
<accession>A0A1I7N510</accession>
<dbReference type="InterPro" id="IPR000523">
    <property type="entry name" value="Mg_chelatse_chII-like_cat_dom"/>
</dbReference>
<dbReference type="Pfam" id="PF13541">
    <property type="entry name" value="ChlI"/>
    <property type="match status" value="1"/>
</dbReference>
<dbReference type="Pfam" id="PF13335">
    <property type="entry name" value="Mg_chelatase_C"/>
    <property type="match status" value="1"/>
</dbReference>
<dbReference type="InterPro" id="IPR027417">
    <property type="entry name" value="P-loop_NTPase"/>
</dbReference>
<organism evidence="5 6">
    <name type="scientific">Thermoflavifilum thermophilum</name>
    <dbReference type="NCBI Taxonomy" id="1393122"/>
    <lineage>
        <taxon>Bacteria</taxon>
        <taxon>Pseudomonadati</taxon>
        <taxon>Bacteroidota</taxon>
        <taxon>Chitinophagia</taxon>
        <taxon>Chitinophagales</taxon>
        <taxon>Chitinophagaceae</taxon>
        <taxon>Thermoflavifilum</taxon>
    </lineage>
</organism>
<proteinExistence type="inferred from homology"/>
<dbReference type="AlphaFoldDB" id="A0A1I7N510"/>
<reference evidence="6" key="1">
    <citation type="submission" date="2016-10" db="EMBL/GenBank/DDBJ databases">
        <authorList>
            <person name="Varghese N."/>
            <person name="Submissions S."/>
        </authorList>
    </citation>
    <scope>NUCLEOTIDE SEQUENCE [LARGE SCALE GENOMIC DNA]</scope>
    <source>
        <strain evidence="6">DSM 14807</strain>
    </source>
</reference>
<dbReference type="InterPro" id="IPR020568">
    <property type="entry name" value="Ribosomal_Su5_D2-typ_SF"/>
</dbReference>
<evidence type="ECO:0000256" key="1">
    <source>
        <dbReference type="ARBA" id="ARBA00006354"/>
    </source>
</evidence>
<dbReference type="SMART" id="SM00382">
    <property type="entry name" value="AAA"/>
    <property type="match status" value="1"/>
</dbReference>
<protein>
    <submittedName>
        <fullName evidence="5">Magnesium chelatase family protein</fullName>
    </submittedName>
</protein>
<dbReference type="SUPFAM" id="SSF52540">
    <property type="entry name" value="P-loop containing nucleoside triphosphate hydrolases"/>
    <property type="match status" value="1"/>
</dbReference>
<dbReference type="EMBL" id="FPCJ01000001">
    <property type="protein sequence ID" value="SFV29666.1"/>
    <property type="molecule type" value="Genomic_DNA"/>
</dbReference>
<dbReference type="RefSeq" id="WP_092457515.1">
    <property type="nucleotide sequence ID" value="NZ_FPCJ01000001.1"/>
</dbReference>
<dbReference type="InterPro" id="IPR045006">
    <property type="entry name" value="CHLI-like"/>
</dbReference>
<keyword evidence="2" id="KW-0547">Nucleotide-binding</keyword>
<name>A0A1I7N510_9BACT</name>
<keyword evidence="3" id="KW-0067">ATP-binding</keyword>
<evidence type="ECO:0000256" key="2">
    <source>
        <dbReference type="ARBA" id="ARBA00022741"/>
    </source>
</evidence>
<dbReference type="GO" id="GO:0005524">
    <property type="term" value="F:ATP binding"/>
    <property type="evidence" value="ECO:0007669"/>
    <property type="project" value="UniProtKB-KW"/>
</dbReference>
<feature type="domain" description="AAA+ ATPase" evidence="4">
    <location>
        <begin position="220"/>
        <end position="403"/>
    </location>
</feature>
<dbReference type="STRING" id="1393122.SAMN05660895_0603"/>
<dbReference type="GO" id="GO:0003677">
    <property type="term" value="F:DNA binding"/>
    <property type="evidence" value="ECO:0007669"/>
    <property type="project" value="InterPro"/>
</dbReference>
<evidence type="ECO:0000313" key="5">
    <source>
        <dbReference type="EMBL" id="SFV29666.1"/>
    </source>
</evidence>
<evidence type="ECO:0000259" key="4">
    <source>
        <dbReference type="SMART" id="SM00382"/>
    </source>
</evidence>
<comment type="similarity">
    <text evidence="1">Belongs to the Mg-chelatase subunits D/I family. ComM subfamily.</text>
</comment>
<evidence type="ECO:0000313" key="6">
    <source>
        <dbReference type="Proteomes" id="UP000199537"/>
    </source>
</evidence>